<keyword evidence="2" id="KW-0677">Repeat</keyword>
<dbReference type="SUPFAM" id="SSF52821">
    <property type="entry name" value="Rhodanese/Cell cycle control phosphatase"/>
    <property type="match status" value="2"/>
</dbReference>
<evidence type="ECO:0000256" key="1">
    <source>
        <dbReference type="ARBA" id="ARBA00022679"/>
    </source>
</evidence>
<dbReference type="Gene3D" id="3.40.250.10">
    <property type="entry name" value="Rhodanese-like domain"/>
    <property type="match status" value="2"/>
</dbReference>
<organism evidence="4 5">
    <name type="scientific">Gracilariopsis chorda</name>
    <dbReference type="NCBI Taxonomy" id="448386"/>
    <lineage>
        <taxon>Eukaryota</taxon>
        <taxon>Rhodophyta</taxon>
        <taxon>Florideophyceae</taxon>
        <taxon>Rhodymeniophycidae</taxon>
        <taxon>Gracilariales</taxon>
        <taxon>Gracilariaceae</taxon>
        <taxon>Gracilariopsis</taxon>
    </lineage>
</organism>
<dbReference type="InterPro" id="IPR045078">
    <property type="entry name" value="TST/MPST-like"/>
</dbReference>
<evidence type="ECO:0000313" key="5">
    <source>
        <dbReference type="Proteomes" id="UP000247409"/>
    </source>
</evidence>
<dbReference type="Proteomes" id="UP000247409">
    <property type="component" value="Unassembled WGS sequence"/>
</dbReference>
<dbReference type="GO" id="GO:0004792">
    <property type="term" value="F:thiosulfate-cyanide sulfurtransferase activity"/>
    <property type="evidence" value="ECO:0007669"/>
    <property type="project" value="TreeGrafter"/>
</dbReference>
<feature type="domain" description="Rhodanese" evidence="3">
    <location>
        <begin position="197"/>
        <end position="317"/>
    </location>
</feature>
<proteinExistence type="predicted"/>
<protein>
    <submittedName>
        <fullName evidence="4">3-mercaptopyruvate sulfurtransferase</fullName>
    </submittedName>
</protein>
<evidence type="ECO:0000256" key="2">
    <source>
        <dbReference type="ARBA" id="ARBA00022737"/>
    </source>
</evidence>
<keyword evidence="5" id="KW-1185">Reference proteome</keyword>
<dbReference type="GO" id="GO:0005739">
    <property type="term" value="C:mitochondrion"/>
    <property type="evidence" value="ECO:0007669"/>
    <property type="project" value="TreeGrafter"/>
</dbReference>
<dbReference type="STRING" id="448386.A0A2V3IWB6"/>
<dbReference type="EMBL" id="NBIV01000040">
    <property type="protein sequence ID" value="PXF46379.1"/>
    <property type="molecule type" value="Genomic_DNA"/>
</dbReference>
<reference evidence="4 5" key="1">
    <citation type="journal article" date="2018" name="Mol. Biol. Evol.">
        <title>Analysis of the draft genome of the red seaweed Gracilariopsis chorda provides insights into genome size evolution in Rhodophyta.</title>
        <authorList>
            <person name="Lee J."/>
            <person name="Yang E.C."/>
            <person name="Graf L."/>
            <person name="Yang J.H."/>
            <person name="Qiu H."/>
            <person name="Zel Zion U."/>
            <person name="Chan C.X."/>
            <person name="Stephens T.G."/>
            <person name="Weber A.P.M."/>
            <person name="Boo G.H."/>
            <person name="Boo S.M."/>
            <person name="Kim K.M."/>
            <person name="Shin Y."/>
            <person name="Jung M."/>
            <person name="Lee S.J."/>
            <person name="Yim H.S."/>
            <person name="Lee J.H."/>
            <person name="Bhattacharya D."/>
            <person name="Yoon H.S."/>
        </authorList>
    </citation>
    <scope>NUCLEOTIDE SEQUENCE [LARGE SCALE GENOMIC DNA]</scope>
    <source>
        <strain evidence="4 5">SKKU-2015</strain>
        <tissue evidence="4">Whole body</tissue>
    </source>
</reference>
<dbReference type="InterPro" id="IPR036873">
    <property type="entry name" value="Rhodanese-like_dom_sf"/>
</dbReference>
<keyword evidence="4" id="KW-0670">Pyruvate</keyword>
<gene>
    <name evidence="4" type="ORF">BWQ96_03878</name>
</gene>
<dbReference type="PROSITE" id="PS50206">
    <property type="entry name" value="RHODANESE_3"/>
    <property type="match status" value="2"/>
</dbReference>
<dbReference type="SMART" id="SM00450">
    <property type="entry name" value="RHOD"/>
    <property type="match status" value="2"/>
</dbReference>
<dbReference type="PANTHER" id="PTHR11364">
    <property type="entry name" value="THIOSULFATE SULFERTANSFERASE"/>
    <property type="match status" value="1"/>
</dbReference>
<dbReference type="Pfam" id="PF00581">
    <property type="entry name" value="Rhodanese"/>
    <property type="match status" value="2"/>
</dbReference>
<dbReference type="AlphaFoldDB" id="A0A2V3IWB6"/>
<keyword evidence="1 4" id="KW-0808">Transferase</keyword>
<evidence type="ECO:0000313" key="4">
    <source>
        <dbReference type="EMBL" id="PXF46379.1"/>
    </source>
</evidence>
<name>A0A2V3IWB6_9FLOR</name>
<feature type="domain" description="Rhodanese" evidence="3">
    <location>
        <begin position="67"/>
        <end position="155"/>
    </location>
</feature>
<comment type="caution">
    <text evidence="4">The sequence shown here is derived from an EMBL/GenBank/DDBJ whole genome shotgun (WGS) entry which is preliminary data.</text>
</comment>
<dbReference type="PANTHER" id="PTHR11364:SF27">
    <property type="entry name" value="SULFURTRANSFERASE"/>
    <property type="match status" value="1"/>
</dbReference>
<dbReference type="OrthoDB" id="566238at2759"/>
<dbReference type="InterPro" id="IPR001763">
    <property type="entry name" value="Rhodanese-like_dom"/>
</dbReference>
<evidence type="ECO:0000259" key="3">
    <source>
        <dbReference type="PROSITE" id="PS50206"/>
    </source>
</evidence>
<sequence>MSNGEHDDNQNKGDVQADKRAILMSAEQLQDSLRRECVHVIDVRGGVHKAGGRITQSGFQATHYEADRGAYEEARITGAMFIDWRHVDLCKCDVLQRAMQQVVGNEDKLICIYDWGDMLFSCRLWFALCAIGYERVGVLNGGWQSWSEYKGEVTRNGSVELTLDGQSERLSRNEKSVSMEMMKRLVQSKREFDAASLEDDVVMIDARSARQYVGEERRTVRGGHIAYAKNVPYRRLLQPNGIGFVPDAELKRRLQQCDVRLRTRCGKKKRFVNYCNGGVSCTVVAFALLRSGVEWHCVRNYCGSFNEWGNRCDTPITNLTAPTYKR</sequence>
<accession>A0A2V3IWB6</accession>